<gene>
    <name evidence="5" type="ORF">SAMN05660284_01482</name>
</gene>
<dbReference type="EMBL" id="FOVE01000009">
    <property type="protein sequence ID" value="SFN43821.1"/>
    <property type="molecule type" value="Genomic_DNA"/>
</dbReference>
<evidence type="ECO:0000259" key="4">
    <source>
        <dbReference type="PROSITE" id="PS51379"/>
    </source>
</evidence>
<dbReference type="AlphaFoldDB" id="A0A1I4Z0M9"/>
<protein>
    <submittedName>
        <fullName evidence="5">4Fe-4S dicluster domain-containing protein</fullName>
    </submittedName>
</protein>
<reference evidence="6" key="1">
    <citation type="submission" date="2016-10" db="EMBL/GenBank/DDBJ databases">
        <authorList>
            <person name="Varghese N."/>
            <person name="Submissions S."/>
        </authorList>
    </citation>
    <scope>NUCLEOTIDE SEQUENCE [LARGE SCALE GENOMIC DNA]</scope>
    <source>
        <strain evidence="6">DSM 6150</strain>
    </source>
</reference>
<dbReference type="Proteomes" id="UP000242869">
    <property type="component" value="Unassembled WGS sequence"/>
</dbReference>
<sequence>MAMKINADECTACGDCAAECPNSAIMNKGAFFKINPDKCNECEGISEFQKCVDVCTAGCIVPA</sequence>
<accession>A0A1I4Z0M9</accession>
<dbReference type="PROSITE" id="PS00198">
    <property type="entry name" value="4FE4S_FER_1"/>
    <property type="match status" value="1"/>
</dbReference>
<name>A0A1I4Z0M9_9NEIS</name>
<dbReference type="GO" id="GO:0046872">
    <property type="term" value="F:metal ion binding"/>
    <property type="evidence" value="ECO:0007669"/>
    <property type="project" value="UniProtKB-KW"/>
</dbReference>
<dbReference type="OrthoDB" id="9803397at2"/>
<keyword evidence="3" id="KW-0411">Iron-sulfur</keyword>
<dbReference type="InterPro" id="IPR017896">
    <property type="entry name" value="4Fe4S_Fe-S-bd"/>
</dbReference>
<dbReference type="SUPFAM" id="SSF54862">
    <property type="entry name" value="4Fe-4S ferredoxins"/>
    <property type="match status" value="1"/>
</dbReference>
<evidence type="ECO:0000256" key="1">
    <source>
        <dbReference type="ARBA" id="ARBA00022723"/>
    </source>
</evidence>
<dbReference type="STRING" id="83765.SAMN05660284_01482"/>
<organism evidence="5 6">
    <name type="scientific">Formivibrio citricus</name>
    <dbReference type="NCBI Taxonomy" id="83765"/>
    <lineage>
        <taxon>Bacteria</taxon>
        <taxon>Pseudomonadati</taxon>
        <taxon>Pseudomonadota</taxon>
        <taxon>Betaproteobacteria</taxon>
        <taxon>Neisseriales</taxon>
        <taxon>Chitinibacteraceae</taxon>
        <taxon>Formivibrio</taxon>
    </lineage>
</organism>
<keyword evidence="2" id="KW-0408">Iron</keyword>
<dbReference type="PROSITE" id="PS51379">
    <property type="entry name" value="4FE4S_FER_2"/>
    <property type="match status" value="1"/>
</dbReference>
<keyword evidence="6" id="KW-1185">Reference proteome</keyword>
<dbReference type="GO" id="GO:0051536">
    <property type="term" value="F:iron-sulfur cluster binding"/>
    <property type="evidence" value="ECO:0007669"/>
    <property type="project" value="UniProtKB-KW"/>
</dbReference>
<feature type="domain" description="4Fe-4S ferredoxin-type" evidence="4">
    <location>
        <begin position="1"/>
        <end position="30"/>
    </location>
</feature>
<dbReference type="Gene3D" id="3.30.70.20">
    <property type="match status" value="1"/>
</dbReference>
<evidence type="ECO:0000256" key="3">
    <source>
        <dbReference type="ARBA" id="ARBA00023014"/>
    </source>
</evidence>
<evidence type="ECO:0000256" key="2">
    <source>
        <dbReference type="ARBA" id="ARBA00023004"/>
    </source>
</evidence>
<evidence type="ECO:0000313" key="6">
    <source>
        <dbReference type="Proteomes" id="UP000242869"/>
    </source>
</evidence>
<keyword evidence="1" id="KW-0479">Metal-binding</keyword>
<dbReference type="InterPro" id="IPR017900">
    <property type="entry name" value="4Fe4S_Fe_S_CS"/>
</dbReference>
<evidence type="ECO:0000313" key="5">
    <source>
        <dbReference type="EMBL" id="SFN43821.1"/>
    </source>
</evidence>
<proteinExistence type="predicted"/>
<dbReference type="Pfam" id="PF13237">
    <property type="entry name" value="Fer4_10"/>
    <property type="match status" value="1"/>
</dbReference>